<dbReference type="OrthoDB" id="4510867at2759"/>
<organism evidence="2 3">
    <name type="scientific">Aspergillus japonicus CBS 114.51</name>
    <dbReference type="NCBI Taxonomy" id="1448312"/>
    <lineage>
        <taxon>Eukaryota</taxon>
        <taxon>Fungi</taxon>
        <taxon>Dikarya</taxon>
        <taxon>Ascomycota</taxon>
        <taxon>Pezizomycotina</taxon>
        <taxon>Eurotiomycetes</taxon>
        <taxon>Eurotiomycetidae</taxon>
        <taxon>Eurotiales</taxon>
        <taxon>Aspergillaceae</taxon>
        <taxon>Aspergillus</taxon>
        <taxon>Aspergillus subgen. Circumdati</taxon>
    </lineage>
</organism>
<proteinExistence type="predicted"/>
<dbReference type="RefSeq" id="XP_025525057.1">
    <property type="nucleotide sequence ID" value="XM_025673838.1"/>
</dbReference>
<evidence type="ECO:0000313" key="2">
    <source>
        <dbReference type="EMBL" id="RAH79163.1"/>
    </source>
</evidence>
<accession>A0A8T8WTQ8</accession>
<dbReference type="AlphaFoldDB" id="A0A8T8WTQ8"/>
<dbReference type="EMBL" id="KZ824818">
    <property type="protein sequence ID" value="RAH79163.1"/>
    <property type="molecule type" value="Genomic_DNA"/>
</dbReference>
<sequence>MIWIAPAAATPPAYRGHTRGHAGKQRNSHGGSPLESERKRWPAANHPQTPAVPGARGPPGFGCLGRGLALSGGSTIARSGRLPPRPAVVRFPGPRYAGGVAAAGAIQIIREDLQYMPPPPRGLSGAPG</sequence>
<feature type="region of interest" description="Disordered" evidence="1">
    <location>
        <begin position="8"/>
        <end position="62"/>
    </location>
</feature>
<evidence type="ECO:0000256" key="1">
    <source>
        <dbReference type="SAM" id="MobiDB-lite"/>
    </source>
</evidence>
<name>A0A8T8WTQ8_ASPJA</name>
<feature type="compositionally biased region" description="Basic residues" evidence="1">
    <location>
        <begin position="16"/>
        <end position="27"/>
    </location>
</feature>
<keyword evidence="3" id="KW-1185">Reference proteome</keyword>
<protein>
    <submittedName>
        <fullName evidence="2">Uncharacterized protein</fullName>
    </submittedName>
</protein>
<dbReference type="GeneID" id="37177530"/>
<reference evidence="2 3" key="1">
    <citation type="submission" date="2018-02" db="EMBL/GenBank/DDBJ databases">
        <title>The genomes of Aspergillus section Nigri reveals drivers in fungal speciation.</title>
        <authorList>
            <consortium name="DOE Joint Genome Institute"/>
            <person name="Vesth T.C."/>
            <person name="Nybo J."/>
            <person name="Theobald S."/>
            <person name="Brandl J."/>
            <person name="Frisvad J.C."/>
            <person name="Nielsen K.F."/>
            <person name="Lyhne E.K."/>
            <person name="Kogle M.E."/>
            <person name="Kuo A."/>
            <person name="Riley R."/>
            <person name="Clum A."/>
            <person name="Nolan M."/>
            <person name="Lipzen A."/>
            <person name="Salamov A."/>
            <person name="Henrissat B."/>
            <person name="Wiebenga A."/>
            <person name="De vries R.P."/>
            <person name="Grigoriev I.V."/>
            <person name="Mortensen U.H."/>
            <person name="Andersen M.R."/>
            <person name="Baker S.E."/>
        </authorList>
    </citation>
    <scope>NUCLEOTIDE SEQUENCE [LARGE SCALE GENOMIC DNA]</scope>
    <source>
        <strain evidence="2 3">CBS 114.51</strain>
    </source>
</reference>
<gene>
    <name evidence="2" type="ORF">BO86DRAFT_402187</name>
</gene>
<dbReference type="Proteomes" id="UP000249497">
    <property type="component" value="Unassembled WGS sequence"/>
</dbReference>
<evidence type="ECO:0000313" key="3">
    <source>
        <dbReference type="Proteomes" id="UP000249497"/>
    </source>
</evidence>